<sequence>MAGERGFEPLLADSESTVLPLDDSPKVEYLIKFSYFGVPKPIAYNSFLFELFSQFYVLIVCYTKIF</sequence>
<comment type="caution">
    <text evidence="1">The sequence shown here is derived from an EMBL/GenBank/DDBJ whole genome shotgun (WGS) entry which is preliminary data.</text>
</comment>
<evidence type="ECO:0000313" key="1">
    <source>
        <dbReference type="EMBL" id="GAI27178.1"/>
    </source>
</evidence>
<protein>
    <submittedName>
        <fullName evidence="1">Uncharacterized protein</fullName>
    </submittedName>
</protein>
<dbReference type="EMBL" id="BARV01019100">
    <property type="protein sequence ID" value="GAI27178.1"/>
    <property type="molecule type" value="Genomic_DNA"/>
</dbReference>
<accession>X1M789</accession>
<gene>
    <name evidence="1" type="ORF">S06H3_32163</name>
</gene>
<proteinExistence type="predicted"/>
<dbReference type="AlphaFoldDB" id="X1M789"/>
<reference evidence="1" key="1">
    <citation type="journal article" date="2014" name="Front. Microbiol.">
        <title>High frequency of phylogenetically diverse reductive dehalogenase-homologous genes in deep subseafloor sedimentary metagenomes.</title>
        <authorList>
            <person name="Kawai M."/>
            <person name="Futagami T."/>
            <person name="Toyoda A."/>
            <person name="Takaki Y."/>
            <person name="Nishi S."/>
            <person name="Hori S."/>
            <person name="Arai W."/>
            <person name="Tsubouchi T."/>
            <person name="Morono Y."/>
            <person name="Uchiyama I."/>
            <person name="Ito T."/>
            <person name="Fujiyama A."/>
            <person name="Inagaki F."/>
            <person name="Takami H."/>
        </authorList>
    </citation>
    <scope>NUCLEOTIDE SEQUENCE</scope>
    <source>
        <strain evidence="1">Expedition CK06-06</strain>
    </source>
</reference>
<name>X1M789_9ZZZZ</name>
<organism evidence="1">
    <name type="scientific">marine sediment metagenome</name>
    <dbReference type="NCBI Taxonomy" id="412755"/>
    <lineage>
        <taxon>unclassified sequences</taxon>
        <taxon>metagenomes</taxon>
        <taxon>ecological metagenomes</taxon>
    </lineage>
</organism>